<evidence type="ECO:0000256" key="2">
    <source>
        <dbReference type="ARBA" id="ARBA00001968"/>
    </source>
</evidence>
<evidence type="ECO:0000256" key="7">
    <source>
        <dbReference type="ARBA" id="ARBA00023239"/>
    </source>
</evidence>
<dbReference type="UniPathway" id="UPA00056">
    <property type="reaction ID" value="UER00095"/>
</dbReference>
<evidence type="ECO:0000256" key="5">
    <source>
        <dbReference type="ARBA" id="ARBA00022723"/>
    </source>
</evidence>
<dbReference type="NCBIfam" id="TIGR00151">
    <property type="entry name" value="ispF"/>
    <property type="match status" value="1"/>
</dbReference>
<accession>A0A3B0UQR8</accession>
<protein>
    <recommendedName>
        <fullName evidence="4">2-C-methyl-D-erythritol 2,4-cyclodiphosphate synthase</fullName>
        <ecNumber evidence="4">4.6.1.12</ecNumber>
    </recommendedName>
</protein>
<dbReference type="GO" id="GO:0046872">
    <property type="term" value="F:metal ion binding"/>
    <property type="evidence" value="ECO:0007669"/>
    <property type="project" value="UniProtKB-KW"/>
</dbReference>
<evidence type="ECO:0000256" key="4">
    <source>
        <dbReference type="ARBA" id="ARBA00012579"/>
    </source>
</evidence>
<comment type="cofactor">
    <cofactor evidence="2">
        <name>a divalent metal cation</name>
        <dbReference type="ChEBI" id="CHEBI:60240"/>
    </cofactor>
</comment>
<sequence length="162" mass="17249">MSFRTGIGYDVHALKEGRRLVIGGVHVPFTKGLAGHSDADVLIHALCDALLGAAALGDLGSHFPDADEKYKDANSLFLLKEVDKMIHISGCKIGNIDTIIVAQKPKMAPFIPKMRKTLSGILNISIDRISIKATTTDGLGFAGREEGIAAHASVLLETSETK</sequence>
<dbReference type="Gene3D" id="3.30.1330.50">
    <property type="entry name" value="2-C-methyl-D-erythritol 2,4-cyclodiphosphate synthase"/>
    <property type="match status" value="1"/>
</dbReference>
<organism evidence="9">
    <name type="scientific">hydrothermal vent metagenome</name>
    <dbReference type="NCBI Taxonomy" id="652676"/>
    <lineage>
        <taxon>unclassified sequences</taxon>
        <taxon>metagenomes</taxon>
        <taxon>ecological metagenomes</taxon>
    </lineage>
</organism>
<evidence type="ECO:0000313" key="9">
    <source>
        <dbReference type="EMBL" id="VAW30603.1"/>
    </source>
</evidence>
<comment type="pathway">
    <text evidence="3">Isoprenoid biosynthesis; isopentenyl diphosphate biosynthesis via DXP pathway; isopentenyl diphosphate from 1-deoxy-D-xylulose 5-phosphate: step 4/6.</text>
</comment>
<dbReference type="EMBL" id="UOET01000543">
    <property type="protein sequence ID" value="VAW30603.1"/>
    <property type="molecule type" value="Genomic_DNA"/>
</dbReference>
<dbReference type="GO" id="GO:0016114">
    <property type="term" value="P:terpenoid biosynthetic process"/>
    <property type="evidence" value="ECO:0007669"/>
    <property type="project" value="InterPro"/>
</dbReference>
<evidence type="ECO:0000256" key="3">
    <source>
        <dbReference type="ARBA" id="ARBA00004709"/>
    </source>
</evidence>
<dbReference type="Pfam" id="PF02542">
    <property type="entry name" value="YgbB"/>
    <property type="match status" value="1"/>
</dbReference>
<feature type="domain" description="2-C-methyl-D-erythritol 2,4-cyclodiphosphate synthase" evidence="8">
    <location>
        <begin position="3"/>
        <end position="156"/>
    </location>
</feature>
<keyword evidence="5" id="KW-0479">Metal-binding</keyword>
<evidence type="ECO:0000259" key="8">
    <source>
        <dbReference type="Pfam" id="PF02542"/>
    </source>
</evidence>
<comment type="catalytic activity">
    <reaction evidence="1">
        <text>4-CDP-2-C-methyl-D-erythritol 2-phosphate = 2-C-methyl-D-erythritol 2,4-cyclic diphosphate + CMP</text>
        <dbReference type="Rhea" id="RHEA:23864"/>
        <dbReference type="ChEBI" id="CHEBI:57919"/>
        <dbReference type="ChEBI" id="CHEBI:58483"/>
        <dbReference type="ChEBI" id="CHEBI:60377"/>
        <dbReference type="EC" id="4.6.1.12"/>
    </reaction>
</comment>
<dbReference type="InterPro" id="IPR020555">
    <property type="entry name" value="MECDP_synthase_CS"/>
</dbReference>
<keyword evidence="6" id="KW-0414">Isoprene biosynthesis</keyword>
<gene>
    <name evidence="9" type="ORF">MNBD_BACTEROID07-1237</name>
</gene>
<evidence type="ECO:0000256" key="1">
    <source>
        <dbReference type="ARBA" id="ARBA00000200"/>
    </source>
</evidence>
<reference evidence="9" key="1">
    <citation type="submission" date="2018-06" db="EMBL/GenBank/DDBJ databases">
        <authorList>
            <person name="Zhirakovskaya E."/>
        </authorList>
    </citation>
    <scope>NUCLEOTIDE SEQUENCE</scope>
</reference>
<dbReference type="SUPFAM" id="SSF69765">
    <property type="entry name" value="IpsF-like"/>
    <property type="match status" value="1"/>
</dbReference>
<dbReference type="HAMAP" id="MF_00107">
    <property type="entry name" value="IspF"/>
    <property type="match status" value="1"/>
</dbReference>
<proteinExistence type="inferred from homology"/>
<dbReference type="CDD" id="cd00554">
    <property type="entry name" value="MECDP_synthase"/>
    <property type="match status" value="1"/>
</dbReference>
<dbReference type="PANTHER" id="PTHR43181">
    <property type="entry name" value="2-C-METHYL-D-ERYTHRITOL 2,4-CYCLODIPHOSPHATE SYNTHASE, CHLOROPLASTIC"/>
    <property type="match status" value="1"/>
</dbReference>
<dbReference type="GO" id="GO:0008685">
    <property type="term" value="F:2-C-methyl-D-erythritol 2,4-cyclodiphosphate synthase activity"/>
    <property type="evidence" value="ECO:0007669"/>
    <property type="project" value="UniProtKB-EC"/>
</dbReference>
<dbReference type="InterPro" id="IPR003526">
    <property type="entry name" value="MECDP_synthase"/>
</dbReference>
<dbReference type="PANTHER" id="PTHR43181:SF1">
    <property type="entry name" value="2-C-METHYL-D-ERYTHRITOL 2,4-CYCLODIPHOSPHATE SYNTHASE, CHLOROPLASTIC"/>
    <property type="match status" value="1"/>
</dbReference>
<dbReference type="EC" id="4.6.1.12" evidence="4"/>
<dbReference type="FunFam" id="3.30.1330.50:FF:000001">
    <property type="entry name" value="2-C-methyl-D-erythritol 2,4-cyclodiphosphate synthase"/>
    <property type="match status" value="1"/>
</dbReference>
<dbReference type="InterPro" id="IPR036571">
    <property type="entry name" value="MECDP_synthase_sf"/>
</dbReference>
<dbReference type="AlphaFoldDB" id="A0A3B0UQR8"/>
<keyword evidence="7 9" id="KW-0456">Lyase</keyword>
<evidence type="ECO:0000256" key="6">
    <source>
        <dbReference type="ARBA" id="ARBA00023229"/>
    </source>
</evidence>
<name>A0A3B0UQR8_9ZZZZ</name>
<dbReference type="GO" id="GO:0019288">
    <property type="term" value="P:isopentenyl diphosphate biosynthetic process, methylerythritol 4-phosphate pathway"/>
    <property type="evidence" value="ECO:0007669"/>
    <property type="project" value="UniProtKB-UniPathway"/>
</dbReference>
<dbReference type="PROSITE" id="PS01350">
    <property type="entry name" value="ISPF"/>
    <property type="match status" value="1"/>
</dbReference>